<evidence type="ECO:0000313" key="1">
    <source>
        <dbReference type="EMBL" id="DAE17862.1"/>
    </source>
</evidence>
<dbReference type="EMBL" id="BK015647">
    <property type="protein sequence ID" value="DAE17862.1"/>
    <property type="molecule type" value="Genomic_DNA"/>
</dbReference>
<accession>A0A8S5QF04</accession>
<protein>
    <submittedName>
        <fullName evidence="1">SeqA protein N-terminal domain</fullName>
    </submittedName>
</protein>
<name>A0A8S5QF04_9CAUD</name>
<reference evidence="1" key="1">
    <citation type="journal article" date="2021" name="Proc. Natl. Acad. Sci. U.S.A.">
        <title>A Catalog of Tens of Thousands of Viruses from Human Metagenomes Reveals Hidden Associations with Chronic Diseases.</title>
        <authorList>
            <person name="Tisza M.J."/>
            <person name="Buck C.B."/>
        </authorList>
    </citation>
    <scope>NUCLEOTIDE SEQUENCE</scope>
    <source>
        <strain evidence="1">CtWBz6</strain>
    </source>
</reference>
<proteinExistence type="predicted"/>
<organism evidence="1">
    <name type="scientific">Siphoviridae sp. ctWBz6</name>
    <dbReference type="NCBI Taxonomy" id="2825536"/>
    <lineage>
        <taxon>Viruses</taxon>
        <taxon>Duplodnaviria</taxon>
        <taxon>Heunggongvirae</taxon>
        <taxon>Uroviricota</taxon>
        <taxon>Caudoviricetes</taxon>
    </lineage>
</organism>
<sequence>MSEYVECVAKVTLTAEDPLWRRICRIAAQHGERPEELVGFLAGVGIREHLRKVLDCYYPEEGVR</sequence>